<dbReference type="InterPro" id="IPR007138">
    <property type="entry name" value="ABM_dom"/>
</dbReference>
<feature type="domain" description="ABM" evidence="1">
    <location>
        <begin position="4"/>
        <end position="91"/>
    </location>
</feature>
<protein>
    <submittedName>
        <fullName evidence="2">Antibiotic biosynthesis monooxygenase</fullName>
    </submittedName>
</protein>
<keyword evidence="2" id="KW-0503">Monooxygenase</keyword>
<evidence type="ECO:0000313" key="2">
    <source>
        <dbReference type="EMBL" id="MBU8864794.1"/>
    </source>
</evidence>
<sequence length="103" mass="11438">MNEIVVVVTLTPIPGQRVQLLEICRKYWPGIQEEPGCELLALHEGPDTFVVIERWESRPLWDQHLATAENKALNAALSPLLAEPAQVWPVVALPLGHASKSKL</sequence>
<gene>
    <name evidence="2" type="ORF">KSW38_00595</name>
</gene>
<dbReference type="PROSITE" id="PS51725">
    <property type="entry name" value="ABM"/>
    <property type="match status" value="1"/>
</dbReference>
<keyword evidence="3" id="KW-1185">Reference proteome</keyword>
<dbReference type="RefSeq" id="WP_216921454.1">
    <property type="nucleotide sequence ID" value="NZ_JAHOPC010000001.1"/>
</dbReference>
<proteinExistence type="predicted"/>
<keyword evidence="2" id="KW-0560">Oxidoreductase</keyword>
<dbReference type="GO" id="GO:0004497">
    <property type="term" value="F:monooxygenase activity"/>
    <property type="evidence" value="ECO:0007669"/>
    <property type="project" value="UniProtKB-KW"/>
</dbReference>
<dbReference type="EMBL" id="JAHOPC010000001">
    <property type="protein sequence ID" value="MBU8864794.1"/>
    <property type="molecule type" value="Genomic_DNA"/>
</dbReference>
<name>A0ABS6HZH2_9MICC</name>
<evidence type="ECO:0000313" key="3">
    <source>
        <dbReference type="Proteomes" id="UP000824166"/>
    </source>
</evidence>
<reference evidence="2 3" key="1">
    <citation type="submission" date="2021-06" db="EMBL/GenBank/DDBJ databases">
        <authorList>
            <person name="Jeong J.W."/>
        </authorList>
    </citation>
    <scope>NUCLEOTIDE SEQUENCE [LARGE SCALE GENOMIC DNA]</scope>
    <source>
        <strain evidence="2 3">MMS21-TAE1-1</strain>
    </source>
</reference>
<comment type="caution">
    <text evidence="2">The sequence shown here is derived from an EMBL/GenBank/DDBJ whole genome shotgun (WGS) entry which is preliminary data.</text>
</comment>
<dbReference type="Proteomes" id="UP000824166">
    <property type="component" value="Unassembled WGS sequence"/>
</dbReference>
<organism evidence="2 3">
    <name type="scientific">Paenarthrobacter aromaticivorans</name>
    <dbReference type="NCBI Taxonomy" id="2849150"/>
    <lineage>
        <taxon>Bacteria</taxon>
        <taxon>Bacillati</taxon>
        <taxon>Actinomycetota</taxon>
        <taxon>Actinomycetes</taxon>
        <taxon>Micrococcales</taxon>
        <taxon>Micrococcaceae</taxon>
        <taxon>Paenarthrobacter</taxon>
    </lineage>
</organism>
<accession>A0ABS6HZH2</accession>
<dbReference type="Pfam" id="PF03992">
    <property type="entry name" value="ABM"/>
    <property type="match status" value="1"/>
</dbReference>
<evidence type="ECO:0000259" key="1">
    <source>
        <dbReference type="PROSITE" id="PS51725"/>
    </source>
</evidence>